<evidence type="ECO:0008006" key="5">
    <source>
        <dbReference type="Google" id="ProtNLM"/>
    </source>
</evidence>
<reference evidence="3 4" key="1">
    <citation type="submission" date="2017-12" db="EMBL/GenBank/DDBJ databases">
        <title>The whole genome sequence of the Acidipropionibacterium virtanenii sp. nov. type strain JS278.</title>
        <authorList>
            <person name="Laine P."/>
            <person name="Deptula P."/>
            <person name="Varmanen P."/>
            <person name="Auvinen P."/>
        </authorList>
    </citation>
    <scope>NUCLEOTIDE SEQUENCE [LARGE SCALE GENOMIC DNA]</scope>
    <source>
        <strain evidence="3 4">JS278</strain>
    </source>
</reference>
<evidence type="ECO:0000313" key="4">
    <source>
        <dbReference type="Proteomes" id="UP000251995"/>
    </source>
</evidence>
<dbReference type="Pfam" id="PF22772">
    <property type="entry name" value="WsaF_C"/>
    <property type="match status" value="1"/>
</dbReference>
<dbReference type="EMBL" id="CP025198">
    <property type="protein sequence ID" value="AXE38681.1"/>
    <property type="molecule type" value="Genomic_DNA"/>
</dbReference>
<dbReference type="KEGG" id="acij:JS278_01517"/>
<feature type="domain" description="WsaF N-terminal" evidence="1">
    <location>
        <begin position="172"/>
        <end position="211"/>
    </location>
</feature>
<evidence type="ECO:0000259" key="1">
    <source>
        <dbReference type="Pfam" id="PF21374"/>
    </source>
</evidence>
<dbReference type="Gene3D" id="3.40.50.11090">
    <property type="match status" value="1"/>
</dbReference>
<protein>
    <recommendedName>
        <fullName evidence="5">Glycosyltransferase subfamily 4-like N-terminal domain-containing protein</fullName>
    </recommendedName>
</protein>
<evidence type="ECO:0000313" key="3">
    <source>
        <dbReference type="EMBL" id="AXE38681.1"/>
    </source>
</evidence>
<dbReference type="GO" id="GO:0030247">
    <property type="term" value="F:polysaccharide binding"/>
    <property type="evidence" value="ECO:0007669"/>
    <property type="project" value="InterPro"/>
</dbReference>
<dbReference type="InterPro" id="IPR055050">
    <property type="entry name" value="WsaF_C"/>
</dbReference>
<accession>A0A344UTT3</accession>
<dbReference type="Gene3D" id="3.40.50.2000">
    <property type="entry name" value="Glycogen Phosphorylase B"/>
    <property type="match status" value="1"/>
</dbReference>
<dbReference type="AlphaFoldDB" id="A0A344UTT3"/>
<organism evidence="3 4">
    <name type="scientific">Acidipropionibacterium virtanenii</name>
    <dbReference type="NCBI Taxonomy" id="2057246"/>
    <lineage>
        <taxon>Bacteria</taxon>
        <taxon>Bacillati</taxon>
        <taxon>Actinomycetota</taxon>
        <taxon>Actinomycetes</taxon>
        <taxon>Propionibacteriales</taxon>
        <taxon>Propionibacteriaceae</taxon>
        <taxon>Acidipropionibacterium</taxon>
    </lineage>
</organism>
<dbReference type="OrthoDB" id="7615426at2"/>
<dbReference type="InterPro" id="IPR048510">
    <property type="entry name" value="WsaF_N"/>
</dbReference>
<keyword evidence="4" id="KW-1185">Reference proteome</keyword>
<proteinExistence type="predicted"/>
<dbReference type="RefSeq" id="WP_114044650.1">
    <property type="nucleotide sequence ID" value="NZ_CP025198.1"/>
</dbReference>
<dbReference type="SUPFAM" id="SSF53756">
    <property type="entry name" value="UDP-Glycosyltransferase/glycogen phosphorylase"/>
    <property type="match status" value="1"/>
</dbReference>
<feature type="domain" description="WsaF C-terminal" evidence="2">
    <location>
        <begin position="250"/>
        <end position="370"/>
    </location>
</feature>
<gene>
    <name evidence="3" type="ORF">JS278_01517</name>
</gene>
<sequence>MSVIRDLGAAGEKVLGAAGRAVRVLRGEGPAGLARRGVRAVYRSVGAASLDLPLRDADIADSTVLDLSLPADRPFRGRPVEVGWVLTPPAAGSGGHTTLLRMVEATERAGHRCTLFLHDRYGGDIARQEAVIRQWWPDVRARVRGVEDGIRGVDACVASSWECAHVLATRGTGPMRRLYFIQDFEPYFYPRGSLYALAEDTYRFGFRCIALGEMVARALRREIGIDPDVTEFGCDTAVYRLLEERPRAGVVLYARPDVPRRGYWLATMALERFHLSHPEADIHVYGDKVGDLPFPTIQHGRMTPPQLNELYNSCRAGLAMSFTNISLVTEEMLAAGVRVVANDHADARADLVNEHVAWAAPSPVALAEALGRAYDRPTVDQAAIASSVRQVGWTRAQADVVRILEEEVYGA</sequence>
<evidence type="ECO:0000259" key="2">
    <source>
        <dbReference type="Pfam" id="PF22772"/>
    </source>
</evidence>
<dbReference type="Proteomes" id="UP000251995">
    <property type="component" value="Chromosome"/>
</dbReference>
<name>A0A344UTT3_9ACTN</name>
<dbReference type="Pfam" id="PF21374">
    <property type="entry name" value="WsaF_N"/>
    <property type="match status" value="1"/>
</dbReference>